<dbReference type="PANTHER" id="PTHR44591">
    <property type="entry name" value="STRESS RESPONSE REGULATOR PROTEIN 1"/>
    <property type="match status" value="1"/>
</dbReference>
<dbReference type="OrthoDB" id="1013073at2"/>
<evidence type="ECO:0000256" key="1">
    <source>
        <dbReference type="ARBA" id="ARBA00022553"/>
    </source>
</evidence>
<evidence type="ECO:0000313" key="4">
    <source>
        <dbReference type="EMBL" id="SFR34102.1"/>
    </source>
</evidence>
<evidence type="ECO:0000313" key="5">
    <source>
        <dbReference type="Proteomes" id="UP000199534"/>
    </source>
</evidence>
<dbReference type="Proteomes" id="UP000199534">
    <property type="component" value="Unassembled WGS sequence"/>
</dbReference>
<dbReference type="Pfam" id="PF00072">
    <property type="entry name" value="Response_reg"/>
    <property type="match status" value="1"/>
</dbReference>
<reference evidence="4 5" key="1">
    <citation type="submission" date="2016-10" db="EMBL/GenBank/DDBJ databases">
        <authorList>
            <person name="de Groot N.N."/>
        </authorList>
    </citation>
    <scope>NUCLEOTIDE SEQUENCE [LARGE SCALE GENOMIC DNA]</scope>
    <source>
        <strain evidence="4 5">DSM 21019</strain>
    </source>
</reference>
<feature type="modified residue" description="4-aspartylphosphate" evidence="2">
    <location>
        <position position="58"/>
    </location>
</feature>
<keyword evidence="5" id="KW-1185">Reference proteome</keyword>
<dbReference type="RefSeq" id="WP_143099918.1">
    <property type="nucleotide sequence ID" value="NZ_FOYQ01000001.1"/>
</dbReference>
<organism evidence="4 5">
    <name type="scientific">Robiginitalea myxolifaciens</name>
    <dbReference type="NCBI Taxonomy" id="400055"/>
    <lineage>
        <taxon>Bacteria</taxon>
        <taxon>Pseudomonadati</taxon>
        <taxon>Bacteroidota</taxon>
        <taxon>Flavobacteriia</taxon>
        <taxon>Flavobacteriales</taxon>
        <taxon>Flavobacteriaceae</taxon>
        <taxon>Robiginitalea</taxon>
    </lineage>
</organism>
<dbReference type="PANTHER" id="PTHR44591:SF3">
    <property type="entry name" value="RESPONSE REGULATORY DOMAIN-CONTAINING PROTEIN"/>
    <property type="match status" value="1"/>
</dbReference>
<dbReference type="PROSITE" id="PS50110">
    <property type="entry name" value="RESPONSE_REGULATORY"/>
    <property type="match status" value="1"/>
</dbReference>
<dbReference type="AlphaFoldDB" id="A0A1I6FVW7"/>
<gene>
    <name evidence="4" type="ORF">SAMN04490243_0779</name>
</gene>
<dbReference type="InterPro" id="IPR050595">
    <property type="entry name" value="Bact_response_regulator"/>
</dbReference>
<dbReference type="SUPFAM" id="SSF52172">
    <property type="entry name" value="CheY-like"/>
    <property type="match status" value="1"/>
</dbReference>
<dbReference type="EMBL" id="FOYQ01000001">
    <property type="protein sequence ID" value="SFR34102.1"/>
    <property type="molecule type" value="Genomic_DNA"/>
</dbReference>
<dbReference type="Gene3D" id="3.40.50.2300">
    <property type="match status" value="1"/>
</dbReference>
<dbReference type="InterPro" id="IPR011006">
    <property type="entry name" value="CheY-like_superfamily"/>
</dbReference>
<sequence length="126" mass="14341">MKKSIIIIDDDPLSVYMNTKLLTEALGPSEILTFELVQEALEYFASADYVPPDLVLLDINFPVMNAWDFLEALPQHNIDPETLPLVLLSSFLSPEDREKIVRYGMEQAVLIKPLKIAELLRLPLMK</sequence>
<proteinExistence type="predicted"/>
<accession>A0A1I6FVW7</accession>
<keyword evidence="1 2" id="KW-0597">Phosphoprotein</keyword>
<evidence type="ECO:0000256" key="2">
    <source>
        <dbReference type="PROSITE-ProRule" id="PRU00169"/>
    </source>
</evidence>
<evidence type="ECO:0000259" key="3">
    <source>
        <dbReference type="PROSITE" id="PS50110"/>
    </source>
</evidence>
<dbReference type="SMART" id="SM00448">
    <property type="entry name" value="REC"/>
    <property type="match status" value="1"/>
</dbReference>
<dbReference type="GO" id="GO:0000160">
    <property type="term" value="P:phosphorelay signal transduction system"/>
    <property type="evidence" value="ECO:0007669"/>
    <property type="project" value="InterPro"/>
</dbReference>
<feature type="domain" description="Response regulatory" evidence="3">
    <location>
        <begin position="4"/>
        <end position="126"/>
    </location>
</feature>
<name>A0A1I6FVW7_9FLAO</name>
<dbReference type="STRING" id="400055.SAMN04490243_0779"/>
<protein>
    <submittedName>
        <fullName evidence="4">CheY chemotaxis protein or a CheY-like REC (Receiver) domain</fullName>
    </submittedName>
</protein>
<dbReference type="InterPro" id="IPR001789">
    <property type="entry name" value="Sig_transdc_resp-reg_receiver"/>
</dbReference>